<reference evidence="1 2" key="2">
    <citation type="submission" date="2016-12" db="EMBL/GenBank/DDBJ databases">
        <title>Draft Genome Sequence of Cystobacter ferrugineus Strain Cbfe23.</title>
        <authorList>
            <person name="Akbar S."/>
            <person name="Dowd S.E."/>
            <person name="Stevens D.C."/>
        </authorList>
    </citation>
    <scope>NUCLEOTIDE SEQUENCE [LARGE SCALE GENOMIC DNA]</scope>
    <source>
        <strain evidence="1 2">Cbfe23</strain>
    </source>
</reference>
<name>A0A1L9BE66_9BACT</name>
<dbReference type="STRING" id="83449.BON30_13950"/>
<proteinExistence type="predicted"/>
<dbReference type="EMBL" id="MPIN01000003">
    <property type="protein sequence ID" value="OJH40552.1"/>
    <property type="molecule type" value="Genomic_DNA"/>
</dbReference>
<accession>A0A1L9BE66</accession>
<comment type="caution">
    <text evidence="1">The sequence shown here is derived from an EMBL/GenBank/DDBJ whole genome shotgun (WGS) entry which is preliminary data.</text>
</comment>
<gene>
    <name evidence="1" type="ORF">BON30_13950</name>
</gene>
<keyword evidence="2" id="KW-1185">Reference proteome</keyword>
<dbReference type="Proteomes" id="UP000182229">
    <property type="component" value="Unassembled WGS sequence"/>
</dbReference>
<evidence type="ECO:0000313" key="1">
    <source>
        <dbReference type="EMBL" id="OJH40552.1"/>
    </source>
</evidence>
<reference evidence="2" key="1">
    <citation type="submission" date="2016-11" db="EMBL/GenBank/DDBJ databases">
        <authorList>
            <person name="Shukria A."/>
            <person name="Stevens D.C."/>
        </authorList>
    </citation>
    <scope>NUCLEOTIDE SEQUENCE [LARGE SCALE GENOMIC DNA]</scope>
    <source>
        <strain evidence="2">Cbfe23</strain>
    </source>
</reference>
<protein>
    <submittedName>
        <fullName evidence="1">Uncharacterized protein</fullName>
    </submittedName>
</protein>
<sequence>MQRPEEGVVEWLEKLHKNRIEGRGLRLVHQRAASPRPDGCQYDEAEFGPKKLLLCDLSLKDFLGDDGLTHLLNLLSEERLPQTEILEMIKRLHTPGYERARFHFKAAEAEGVIEPSLDPGFLWMREIVATLEWADKKKLKP</sequence>
<dbReference type="AlphaFoldDB" id="A0A1L9BE66"/>
<organism evidence="1 2">
    <name type="scientific">Cystobacter ferrugineus</name>
    <dbReference type="NCBI Taxonomy" id="83449"/>
    <lineage>
        <taxon>Bacteria</taxon>
        <taxon>Pseudomonadati</taxon>
        <taxon>Myxococcota</taxon>
        <taxon>Myxococcia</taxon>
        <taxon>Myxococcales</taxon>
        <taxon>Cystobacterineae</taxon>
        <taxon>Archangiaceae</taxon>
        <taxon>Cystobacter</taxon>
    </lineage>
</organism>
<evidence type="ECO:0000313" key="2">
    <source>
        <dbReference type="Proteomes" id="UP000182229"/>
    </source>
</evidence>